<dbReference type="NCBIfam" id="TIGR00281">
    <property type="entry name" value="SMC-Scp complex subunit ScpB"/>
    <property type="match status" value="1"/>
</dbReference>
<dbReference type="InterPro" id="IPR036388">
    <property type="entry name" value="WH-like_DNA-bd_sf"/>
</dbReference>
<dbReference type="Gene3D" id="6.10.250.2410">
    <property type="match status" value="1"/>
</dbReference>
<protein>
    <recommendedName>
        <fullName evidence="7">Segregation and condensation protein B</fullName>
    </recommendedName>
</protein>
<reference evidence="5" key="1">
    <citation type="journal article" date="2015" name="Genom Data">
        <title>Draft genome sequences of Phytophthora kernoviae and Phytophthora ramorum lineage EU2 from Scotland.</title>
        <authorList>
            <person name="Sambles C."/>
            <person name="Schlenzig A."/>
            <person name="O'Neill P."/>
            <person name="Grant M."/>
            <person name="Studholme D.J."/>
        </authorList>
    </citation>
    <scope>NUCLEOTIDE SEQUENCE</scope>
    <source>
        <strain evidence="5">00238/432</strain>
    </source>
</reference>
<keyword evidence="2" id="KW-0132">Cell division</keyword>
<evidence type="ECO:0000256" key="2">
    <source>
        <dbReference type="ARBA" id="ARBA00022618"/>
    </source>
</evidence>
<sequence length="360" mass="40879">MAYLHSMQELELDITSEFLVMAATLLSIKSKLLLPKPPVIEDFEDYAYMEDEDYDPRAELIARLIEYRKYKGIARHLHEREWERSLIFSKEPEDLRPYMPVEAQSNPVEGLHTSDLIAAFQKALRKAEKRTTVTRIQRDEISVKDRIRDVIGLLFLSGEEGLSIKQIAEIVDQRTELVSDAIEEMIAEFANQGRGVQILKLAGVVQLGTLPEHAAYFEKLAYSPARTSLSQAALETLAIVAYRQPITRVEIEEIRGVKSERAIHTLVNKDLILEVGRAEAIGRPILYGTTKSFLDYFGLASLKDLPEPGLFEDSENLEEETQLLFEKLDVQHVDLDLDNSSLEDDANTIDITNEDDLMDS</sequence>
<evidence type="ECO:0000256" key="1">
    <source>
        <dbReference type="ARBA" id="ARBA00022490"/>
    </source>
</evidence>
<dbReference type="GO" id="GO:0051304">
    <property type="term" value="P:chromosome separation"/>
    <property type="evidence" value="ECO:0007669"/>
    <property type="project" value="InterPro"/>
</dbReference>
<dbReference type="EMBL" id="AOFI03000007">
    <property type="protein sequence ID" value="KAF4325222.1"/>
    <property type="molecule type" value="Genomic_DNA"/>
</dbReference>
<name>A0A8J4WBI2_9STRA</name>
<keyword evidence="3" id="KW-0159">Chromosome partition</keyword>
<dbReference type="HAMAP" id="MF_01804">
    <property type="entry name" value="ScpB"/>
    <property type="match status" value="1"/>
</dbReference>
<dbReference type="GO" id="GO:0051301">
    <property type="term" value="P:cell division"/>
    <property type="evidence" value="ECO:0007669"/>
    <property type="project" value="UniProtKB-KW"/>
</dbReference>
<evidence type="ECO:0000313" key="6">
    <source>
        <dbReference type="Proteomes" id="UP000702964"/>
    </source>
</evidence>
<gene>
    <name evidence="5" type="ORF">G195_001268</name>
</gene>
<dbReference type="InterPro" id="IPR005234">
    <property type="entry name" value="ScpB_csome_segregation"/>
</dbReference>
<evidence type="ECO:0000256" key="3">
    <source>
        <dbReference type="ARBA" id="ARBA00022829"/>
    </source>
</evidence>
<accession>A0A8J4WBI2</accession>
<dbReference type="Gene3D" id="1.10.10.10">
    <property type="entry name" value="Winged helix-like DNA-binding domain superfamily/Winged helix DNA-binding domain"/>
    <property type="match status" value="2"/>
</dbReference>
<keyword evidence="4" id="KW-0131">Cell cycle</keyword>
<reference evidence="5" key="2">
    <citation type="submission" date="2020-02" db="EMBL/GenBank/DDBJ databases">
        <authorList>
            <person name="Studholme D.J."/>
        </authorList>
    </citation>
    <scope>NUCLEOTIDE SEQUENCE</scope>
    <source>
        <strain evidence="5">00238/432</strain>
    </source>
</reference>
<dbReference type="AlphaFoldDB" id="A0A8J4WBI2"/>
<dbReference type="SUPFAM" id="SSF46785">
    <property type="entry name" value="Winged helix' DNA-binding domain"/>
    <property type="match status" value="2"/>
</dbReference>
<keyword evidence="1" id="KW-0963">Cytoplasm</keyword>
<evidence type="ECO:0000256" key="4">
    <source>
        <dbReference type="ARBA" id="ARBA00023306"/>
    </source>
</evidence>
<comment type="caution">
    <text evidence="5">The sequence shown here is derived from an EMBL/GenBank/DDBJ whole genome shotgun (WGS) entry which is preliminary data.</text>
</comment>
<dbReference type="Pfam" id="PF04079">
    <property type="entry name" value="SMC_ScpB"/>
    <property type="match status" value="1"/>
</dbReference>
<dbReference type="PANTHER" id="PTHR34298:SF2">
    <property type="entry name" value="SEGREGATION AND CONDENSATION PROTEIN B"/>
    <property type="match status" value="1"/>
</dbReference>
<proteinExistence type="inferred from homology"/>
<dbReference type="Proteomes" id="UP000702964">
    <property type="component" value="Unassembled WGS sequence"/>
</dbReference>
<evidence type="ECO:0000313" key="5">
    <source>
        <dbReference type="EMBL" id="KAF4325222.1"/>
    </source>
</evidence>
<organism evidence="5 6">
    <name type="scientific">Phytophthora kernoviae 00238/432</name>
    <dbReference type="NCBI Taxonomy" id="1284355"/>
    <lineage>
        <taxon>Eukaryota</taxon>
        <taxon>Sar</taxon>
        <taxon>Stramenopiles</taxon>
        <taxon>Oomycota</taxon>
        <taxon>Peronosporomycetes</taxon>
        <taxon>Peronosporales</taxon>
        <taxon>Peronosporaceae</taxon>
        <taxon>Phytophthora</taxon>
    </lineage>
</organism>
<dbReference type="PANTHER" id="PTHR34298">
    <property type="entry name" value="SEGREGATION AND CONDENSATION PROTEIN B"/>
    <property type="match status" value="1"/>
</dbReference>
<evidence type="ECO:0008006" key="7">
    <source>
        <dbReference type="Google" id="ProtNLM"/>
    </source>
</evidence>
<dbReference type="InterPro" id="IPR036390">
    <property type="entry name" value="WH_DNA-bd_sf"/>
</dbReference>